<accession>A0ABU8BZJ2</accession>
<evidence type="ECO:0000313" key="3">
    <source>
        <dbReference type="Proteomes" id="UP001431963"/>
    </source>
</evidence>
<dbReference type="RefSeq" id="WP_335425158.1">
    <property type="nucleotide sequence ID" value="NZ_JBALHR010000017.1"/>
</dbReference>
<keyword evidence="1" id="KW-0732">Signal</keyword>
<feature type="signal peptide" evidence="1">
    <location>
        <begin position="1"/>
        <end position="25"/>
    </location>
</feature>
<sequence length="216" mass="23342">MRRHLLGLALLGALAACGAAEPTWAPDSAVASARYVHDGPPAITLFTVISTRNGSGAHSGLMINGSQRIMFDPAGSWKLPRLAERNDVHFGIDDKMVNFYIDYHARETFYVVEQTKVVSPQIAELVMQRAMAYGAVPKANCTNSISAILAGVPGFEGLPRTYFPKKFMDAFGTLPGVTSRTITDDDADDNHGILMVQEGDPRIEEYEAAKAAGLVE</sequence>
<reference evidence="2" key="1">
    <citation type="submission" date="2024-02" db="EMBL/GenBank/DDBJ databases">
        <title>Genome sequences of strain Gemmobacter sp. JM10B15.</title>
        <authorList>
            <person name="Zhang M."/>
        </authorList>
    </citation>
    <scope>NUCLEOTIDE SEQUENCE</scope>
    <source>
        <strain evidence="2">JM10B15</strain>
    </source>
</reference>
<gene>
    <name evidence="2" type="ORF">V6590_18400</name>
</gene>
<comment type="caution">
    <text evidence="2">The sequence shown here is derived from an EMBL/GenBank/DDBJ whole genome shotgun (WGS) entry which is preliminary data.</text>
</comment>
<dbReference type="PROSITE" id="PS51257">
    <property type="entry name" value="PROKAR_LIPOPROTEIN"/>
    <property type="match status" value="1"/>
</dbReference>
<feature type="chain" id="PRO_5046827412" description="Lipoprotein" evidence="1">
    <location>
        <begin position="26"/>
        <end position="216"/>
    </location>
</feature>
<keyword evidence="3" id="KW-1185">Reference proteome</keyword>
<name>A0ABU8BZJ2_9RHOB</name>
<dbReference type="Proteomes" id="UP001431963">
    <property type="component" value="Unassembled WGS sequence"/>
</dbReference>
<evidence type="ECO:0008006" key="4">
    <source>
        <dbReference type="Google" id="ProtNLM"/>
    </source>
</evidence>
<protein>
    <recommendedName>
        <fullName evidence="4">Lipoprotein</fullName>
    </recommendedName>
</protein>
<evidence type="ECO:0000313" key="2">
    <source>
        <dbReference type="EMBL" id="MEH7830126.1"/>
    </source>
</evidence>
<organism evidence="2 3">
    <name type="scientific">Gemmobacter denitrificans</name>
    <dbReference type="NCBI Taxonomy" id="3123040"/>
    <lineage>
        <taxon>Bacteria</taxon>
        <taxon>Pseudomonadati</taxon>
        <taxon>Pseudomonadota</taxon>
        <taxon>Alphaproteobacteria</taxon>
        <taxon>Rhodobacterales</taxon>
        <taxon>Paracoccaceae</taxon>
        <taxon>Gemmobacter</taxon>
    </lineage>
</organism>
<evidence type="ECO:0000256" key="1">
    <source>
        <dbReference type="SAM" id="SignalP"/>
    </source>
</evidence>
<proteinExistence type="predicted"/>
<dbReference type="EMBL" id="JBALHR010000017">
    <property type="protein sequence ID" value="MEH7830126.1"/>
    <property type="molecule type" value="Genomic_DNA"/>
</dbReference>